<name>A0A857GSB8_9GAMM</name>
<reference evidence="6 7" key="1">
    <citation type="submission" date="2017-10" db="EMBL/GenBank/DDBJ databases">
        <title>Coral associated bacteria.</title>
        <authorList>
            <person name="Wang X."/>
        </authorList>
    </citation>
    <scope>NUCLEOTIDE SEQUENCE [LARGE SCALE GENOMIC DNA]</scope>
    <source>
        <strain evidence="6 7">SCSIO 43005</strain>
    </source>
</reference>
<protein>
    <submittedName>
        <fullName evidence="6">Ribosomal-protein-alanine N-acetyltransferase</fullName>
    </submittedName>
</protein>
<keyword evidence="2" id="KW-0963">Cytoplasm</keyword>
<dbReference type="Gene3D" id="3.40.630.30">
    <property type="match status" value="1"/>
</dbReference>
<evidence type="ECO:0000256" key="1">
    <source>
        <dbReference type="ARBA" id="ARBA00005395"/>
    </source>
</evidence>
<dbReference type="NCBIfam" id="TIGR01575">
    <property type="entry name" value="rimI"/>
    <property type="match status" value="1"/>
</dbReference>
<dbReference type="CDD" id="cd04301">
    <property type="entry name" value="NAT_SF"/>
    <property type="match status" value="1"/>
</dbReference>
<dbReference type="Pfam" id="PF00583">
    <property type="entry name" value="Acetyltransf_1"/>
    <property type="match status" value="1"/>
</dbReference>
<gene>
    <name evidence="6" type="primary">rimI</name>
    <name evidence="6" type="ORF">CTT34_02655</name>
</gene>
<dbReference type="GO" id="GO:0008080">
    <property type="term" value="F:N-acetyltransferase activity"/>
    <property type="evidence" value="ECO:0007669"/>
    <property type="project" value="InterPro"/>
</dbReference>
<evidence type="ECO:0000256" key="4">
    <source>
        <dbReference type="ARBA" id="ARBA00023315"/>
    </source>
</evidence>
<dbReference type="OrthoDB" id="9796919at2"/>
<dbReference type="PANTHER" id="PTHR43420">
    <property type="entry name" value="ACETYLTRANSFERASE"/>
    <property type="match status" value="1"/>
</dbReference>
<keyword evidence="3 6" id="KW-0808">Transferase</keyword>
<proteinExistence type="inferred from homology"/>
<dbReference type="InterPro" id="IPR016181">
    <property type="entry name" value="Acyl_CoA_acyltransferase"/>
</dbReference>
<dbReference type="Proteomes" id="UP000463949">
    <property type="component" value="Chromosome"/>
</dbReference>
<keyword evidence="4" id="KW-0012">Acyltransferase</keyword>
<feature type="domain" description="N-acetyltransferase" evidence="5">
    <location>
        <begin position="14"/>
        <end position="162"/>
    </location>
</feature>
<dbReference type="KEGG" id="hmd:CTT34_02655"/>
<accession>A0A857GSB8</accession>
<evidence type="ECO:0000256" key="2">
    <source>
        <dbReference type="ARBA" id="ARBA00022490"/>
    </source>
</evidence>
<comment type="similarity">
    <text evidence="1">Belongs to the acetyltransferase family. RimI subfamily.</text>
</comment>
<dbReference type="InterPro" id="IPR000182">
    <property type="entry name" value="GNAT_dom"/>
</dbReference>
<dbReference type="InterPro" id="IPR050680">
    <property type="entry name" value="YpeA/RimI_acetyltransf"/>
</dbReference>
<dbReference type="RefSeq" id="WP_159340953.1">
    <property type="nucleotide sequence ID" value="NZ_CP024621.1"/>
</dbReference>
<evidence type="ECO:0000256" key="3">
    <source>
        <dbReference type="ARBA" id="ARBA00022679"/>
    </source>
</evidence>
<dbReference type="AlphaFoldDB" id="A0A857GSB8"/>
<evidence type="ECO:0000313" key="7">
    <source>
        <dbReference type="Proteomes" id="UP000463949"/>
    </source>
</evidence>
<dbReference type="EMBL" id="CP024621">
    <property type="protein sequence ID" value="QHD51494.1"/>
    <property type="molecule type" value="Genomic_DNA"/>
</dbReference>
<dbReference type="InterPro" id="IPR006464">
    <property type="entry name" value="AcTrfase_RimI/Ard1"/>
</dbReference>
<sequence>MAPFGGIRQAVGQGVIRRLSAVDRALLLALEALAQSGASGQQLEEALADEQAWVLGDWQGDALAGYALVAKLPFDAELQAIGVRPDCQGQGIGRRLLDEVIAMATGWQAERLLLEVRAGNQRALALYRQVGFQEDARRKGYYPAANGATGREDALLMSRTLA</sequence>
<evidence type="ECO:0000313" key="6">
    <source>
        <dbReference type="EMBL" id="QHD51494.1"/>
    </source>
</evidence>
<organism evidence="6 7">
    <name type="scientific">Vreelandella aquamarina</name>
    <dbReference type="NCBI Taxonomy" id="77097"/>
    <lineage>
        <taxon>Bacteria</taxon>
        <taxon>Pseudomonadati</taxon>
        <taxon>Pseudomonadota</taxon>
        <taxon>Gammaproteobacteria</taxon>
        <taxon>Oceanospirillales</taxon>
        <taxon>Halomonadaceae</taxon>
        <taxon>Vreelandella</taxon>
    </lineage>
</organism>
<dbReference type="PROSITE" id="PS51186">
    <property type="entry name" value="GNAT"/>
    <property type="match status" value="1"/>
</dbReference>
<dbReference type="SUPFAM" id="SSF55729">
    <property type="entry name" value="Acyl-CoA N-acyltransferases (Nat)"/>
    <property type="match status" value="1"/>
</dbReference>
<dbReference type="PANTHER" id="PTHR43420:SF12">
    <property type="entry name" value="N-ACETYLTRANSFERASE DOMAIN-CONTAINING PROTEIN"/>
    <property type="match status" value="1"/>
</dbReference>
<evidence type="ECO:0000259" key="5">
    <source>
        <dbReference type="PROSITE" id="PS51186"/>
    </source>
</evidence>